<keyword evidence="1 2" id="KW-0647">Proteasome</keyword>
<evidence type="ECO:0000256" key="3">
    <source>
        <dbReference type="RuleBase" id="RU000551"/>
    </source>
</evidence>
<feature type="domain" description="Proteasome alpha-type subunits" evidence="4">
    <location>
        <begin position="4"/>
        <end position="26"/>
    </location>
</feature>
<dbReference type="AlphaFoldDB" id="T0LBP8"/>
<evidence type="ECO:0000259" key="4">
    <source>
        <dbReference type="PROSITE" id="PS00388"/>
    </source>
</evidence>
<dbReference type="PANTHER" id="PTHR11599">
    <property type="entry name" value="PROTEASOME SUBUNIT ALPHA/BETA"/>
    <property type="match status" value="1"/>
</dbReference>
<name>T0LBP8_9MICR</name>
<dbReference type="Pfam" id="PF10584">
    <property type="entry name" value="Proteasome_A_N"/>
    <property type="match status" value="1"/>
</dbReference>
<dbReference type="InterPro" id="IPR023332">
    <property type="entry name" value="Proteasome_alpha-type"/>
</dbReference>
<dbReference type="InterPro" id="IPR001353">
    <property type="entry name" value="Proteasome_sua/b"/>
</dbReference>
<dbReference type="SMART" id="SM00948">
    <property type="entry name" value="Proteasome_A_N"/>
    <property type="match status" value="2"/>
</dbReference>
<dbReference type="GO" id="GO:0005634">
    <property type="term" value="C:nucleus"/>
    <property type="evidence" value="ECO:0007669"/>
    <property type="project" value="UniProtKB-SubCell"/>
</dbReference>
<comment type="similarity">
    <text evidence="2 3">Belongs to the peptidase T1A family.</text>
</comment>
<evidence type="ECO:0000256" key="2">
    <source>
        <dbReference type="PROSITE-ProRule" id="PRU00808"/>
    </source>
</evidence>
<dbReference type="OrthoDB" id="431557at2759"/>
<keyword evidence="3" id="KW-0539">Nucleus</keyword>
<evidence type="ECO:0000313" key="6">
    <source>
        <dbReference type="Proteomes" id="UP000053780"/>
    </source>
</evidence>
<dbReference type="CDD" id="cd01911">
    <property type="entry name" value="proteasome_alpha"/>
    <property type="match status" value="1"/>
</dbReference>
<dbReference type="VEuPathDB" id="MicrosporidiaDB:NAPIS_ORF00658"/>
<protein>
    <recommendedName>
        <fullName evidence="3">Proteasome subunit alpha type</fullName>
    </recommendedName>
</protein>
<keyword evidence="3" id="KW-0963">Cytoplasm</keyword>
<dbReference type="GO" id="GO:0006511">
    <property type="term" value="P:ubiquitin-dependent protein catabolic process"/>
    <property type="evidence" value="ECO:0007669"/>
    <property type="project" value="InterPro"/>
</dbReference>
<dbReference type="EMBL" id="KE647094">
    <property type="protein sequence ID" value="EQB61773.1"/>
    <property type="molecule type" value="Genomic_DNA"/>
</dbReference>
<dbReference type="GO" id="GO:0019773">
    <property type="term" value="C:proteasome core complex, alpha-subunit complex"/>
    <property type="evidence" value="ECO:0007669"/>
    <property type="project" value="UniProtKB-UniRule"/>
</dbReference>
<dbReference type="InterPro" id="IPR000426">
    <property type="entry name" value="Proteasome_asu_N"/>
</dbReference>
<dbReference type="Pfam" id="PF00227">
    <property type="entry name" value="Proteasome"/>
    <property type="match status" value="1"/>
</dbReference>
<dbReference type="Gene3D" id="3.60.20.10">
    <property type="entry name" value="Glutamine Phosphoribosylpyrophosphate, subunit 1, domain 1"/>
    <property type="match status" value="1"/>
</dbReference>
<sequence length="231" mass="26338">MSNSKTNVNAYSPEGRLFQVEYAMKAMNLGTTTIGIKTNDFVLLLSEKKIISKLQNPKSIKKHFKISEHIALGFAGISADVKLIVDKARSFVLEHEHLYDEECKIERLLEYLGDLSLNFDDENNRIFSRPFGVSILIIGYDDQPRLYSLDPSGSYIEYKTKAIGSGNEVVENLLENKYKTFTDFDTTLRGAINLMKDVMKEKISNNNVEVMAINKEGIYVLQPEQLNEYFD</sequence>
<dbReference type="GO" id="GO:0005737">
    <property type="term" value="C:cytoplasm"/>
    <property type="evidence" value="ECO:0007669"/>
    <property type="project" value="UniProtKB-SubCell"/>
</dbReference>
<dbReference type="InterPro" id="IPR029055">
    <property type="entry name" value="Ntn_hydrolases_N"/>
</dbReference>
<reference evidence="5 6" key="1">
    <citation type="journal article" date="2013" name="BMC Genomics">
        <title>Genome sequencing and comparative genomics of honey bee microsporidia, Nosema apis reveal novel insights into host-parasite interactions.</title>
        <authorList>
            <person name="Chen Yp."/>
            <person name="Pettis J.S."/>
            <person name="Zhao Y."/>
            <person name="Liu X."/>
            <person name="Tallon L.J."/>
            <person name="Sadzewicz L.D."/>
            <person name="Li R."/>
            <person name="Zheng H."/>
            <person name="Huang S."/>
            <person name="Zhang X."/>
            <person name="Hamilton M.C."/>
            <person name="Pernal S.F."/>
            <person name="Melathopoulos A.P."/>
            <person name="Yan X."/>
            <person name="Evans J.D."/>
        </authorList>
    </citation>
    <scope>NUCLEOTIDE SEQUENCE [LARGE SCALE GENOMIC DNA]</scope>
    <source>
        <strain evidence="5 6">BRL 01</strain>
    </source>
</reference>
<dbReference type="HOGENOM" id="CLU_035750_4_2_1"/>
<comment type="subunit">
    <text evidence="3">The 26S proteasome consists of a 20S proteasome core and two 19S regulatory subunits.</text>
</comment>
<evidence type="ECO:0000313" key="5">
    <source>
        <dbReference type="EMBL" id="EQB61773.1"/>
    </source>
</evidence>
<accession>T0LBP8</accession>
<dbReference type="Proteomes" id="UP000053780">
    <property type="component" value="Unassembled WGS sequence"/>
</dbReference>
<dbReference type="PROSITE" id="PS51475">
    <property type="entry name" value="PROTEASOME_ALPHA_2"/>
    <property type="match status" value="1"/>
</dbReference>
<dbReference type="InterPro" id="IPR050115">
    <property type="entry name" value="Proteasome_alpha"/>
</dbReference>
<proteinExistence type="inferred from homology"/>
<organism evidence="5 6">
    <name type="scientific">Vairimorpha apis BRL 01</name>
    <dbReference type="NCBI Taxonomy" id="1037528"/>
    <lineage>
        <taxon>Eukaryota</taxon>
        <taxon>Fungi</taxon>
        <taxon>Fungi incertae sedis</taxon>
        <taxon>Microsporidia</taxon>
        <taxon>Nosematidae</taxon>
        <taxon>Vairimorpha</taxon>
    </lineage>
</organism>
<dbReference type="PROSITE" id="PS00388">
    <property type="entry name" value="PROTEASOME_ALPHA_1"/>
    <property type="match status" value="1"/>
</dbReference>
<keyword evidence="6" id="KW-1185">Reference proteome</keyword>
<comment type="subcellular location">
    <subcellularLocation>
        <location evidence="3">Cytoplasm</location>
    </subcellularLocation>
    <subcellularLocation>
        <location evidence="3">Nucleus</location>
    </subcellularLocation>
</comment>
<evidence type="ECO:0000256" key="1">
    <source>
        <dbReference type="ARBA" id="ARBA00022942"/>
    </source>
</evidence>
<dbReference type="SUPFAM" id="SSF56235">
    <property type="entry name" value="N-terminal nucleophile aminohydrolases (Ntn hydrolases)"/>
    <property type="match status" value="1"/>
</dbReference>
<gene>
    <name evidence="5" type="ORF">NAPIS_ORF00658</name>
</gene>